<evidence type="ECO:0000256" key="5">
    <source>
        <dbReference type="ARBA" id="ARBA00022741"/>
    </source>
</evidence>
<dbReference type="Pfam" id="PF00005">
    <property type="entry name" value="ABC_tran"/>
    <property type="match status" value="2"/>
</dbReference>
<dbReference type="PROSITE" id="PS50893">
    <property type="entry name" value="ABC_TRANSPORTER_2"/>
    <property type="match status" value="1"/>
</dbReference>
<name>A0A0P9D7B1_9CHLR</name>
<evidence type="ECO:0000256" key="4">
    <source>
        <dbReference type="ARBA" id="ARBA00022475"/>
    </source>
</evidence>
<dbReference type="InterPro" id="IPR003593">
    <property type="entry name" value="AAA+_ATPase"/>
</dbReference>
<keyword evidence="11" id="KW-1185">Reference proteome</keyword>
<dbReference type="GO" id="GO:0005524">
    <property type="term" value="F:ATP binding"/>
    <property type="evidence" value="ECO:0007669"/>
    <property type="project" value="UniProtKB-KW"/>
</dbReference>
<comment type="subcellular location">
    <subcellularLocation>
        <location evidence="1">Cell membrane</location>
    </subcellularLocation>
</comment>
<dbReference type="PANTHER" id="PTHR43553:SF24">
    <property type="entry name" value="ENERGY-COUPLING FACTOR TRANSPORTER ATP-BINDING PROTEIN ECFA1"/>
    <property type="match status" value="1"/>
</dbReference>
<keyword evidence="3" id="KW-0813">Transport</keyword>
<sequence>MTDDIIAVRGLHYRYPTGTAPVLRGVDLSIRRGEFIGLVGSTGAGKTTLCQALNGLIPHYNQGEVTGSVHVDGRDTAALTVADLSASVGLVFQDADAQLVMSTVEEECLLGPLSQGLSRAEAQTRARETLELLEIAHLAQRAPQALSGGQKQRVAIAAVMVARPEVLVLDEATSELDALMVQKIFALCERLNRELGTTIVLVSHELELLARHAQRLVVLHEGRVLLDAAPREAFARAELFAEAGVRLPQVTQFAEASAWLPWPAPPLTEEEAMPVLREALGAHAPAAPTSPAEQPAAPNVLPATAEPLIVARDVRFGYTRGVPVLHGVNVTFSRGEFTAIIGNNGSGKSTLMKLILGLLKPSDGSVTIGELDTRRAKVSELARRIGFIFQEPNDQLFANPVIDEIRFGLRNLGLPEDEIAARSEA</sequence>
<keyword evidence="6" id="KW-0067">ATP-binding</keyword>
<gene>
    <name evidence="10" type="ORF">SE17_07890</name>
</gene>
<dbReference type="CDD" id="cd03225">
    <property type="entry name" value="ABC_cobalt_CbiO_domain1"/>
    <property type="match status" value="2"/>
</dbReference>
<dbReference type="PROSITE" id="PS00211">
    <property type="entry name" value="ABC_TRANSPORTER_1"/>
    <property type="match status" value="1"/>
</dbReference>
<dbReference type="InterPro" id="IPR015856">
    <property type="entry name" value="ABC_transpr_CbiO/EcfA_su"/>
</dbReference>
<dbReference type="Proteomes" id="UP000050509">
    <property type="component" value="Unassembled WGS sequence"/>
</dbReference>
<feature type="non-terminal residue" evidence="10">
    <location>
        <position position="425"/>
    </location>
</feature>
<evidence type="ECO:0000256" key="8">
    <source>
        <dbReference type="ARBA" id="ARBA00023136"/>
    </source>
</evidence>
<keyword evidence="7" id="KW-1278">Translocase</keyword>
<dbReference type="InterPro" id="IPR050095">
    <property type="entry name" value="ECF_ABC_transporter_ATP-bd"/>
</dbReference>
<organism evidence="10 11">
    <name type="scientific">Kouleothrix aurantiaca</name>
    <dbReference type="NCBI Taxonomy" id="186479"/>
    <lineage>
        <taxon>Bacteria</taxon>
        <taxon>Bacillati</taxon>
        <taxon>Chloroflexota</taxon>
        <taxon>Chloroflexia</taxon>
        <taxon>Chloroflexales</taxon>
        <taxon>Roseiflexineae</taxon>
        <taxon>Roseiflexaceae</taxon>
        <taxon>Kouleothrix</taxon>
    </lineage>
</organism>
<evidence type="ECO:0000256" key="1">
    <source>
        <dbReference type="ARBA" id="ARBA00004236"/>
    </source>
</evidence>
<dbReference type="SUPFAM" id="SSF52540">
    <property type="entry name" value="P-loop containing nucleoside triphosphate hydrolases"/>
    <property type="match status" value="2"/>
</dbReference>
<comment type="caution">
    <text evidence="10">The sequence shown here is derived from an EMBL/GenBank/DDBJ whole genome shotgun (WGS) entry which is preliminary data.</text>
</comment>
<comment type="similarity">
    <text evidence="2">Belongs to the ABC transporter superfamily.</text>
</comment>
<dbReference type="GO" id="GO:0042626">
    <property type="term" value="F:ATPase-coupled transmembrane transporter activity"/>
    <property type="evidence" value="ECO:0007669"/>
    <property type="project" value="TreeGrafter"/>
</dbReference>
<dbReference type="Gene3D" id="3.40.50.300">
    <property type="entry name" value="P-loop containing nucleotide triphosphate hydrolases"/>
    <property type="match status" value="2"/>
</dbReference>
<evidence type="ECO:0000313" key="11">
    <source>
        <dbReference type="Proteomes" id="UP000050509"/>
    </source>
</evidence>
<accession>A0A0P9D7B1</accession>
<evidence type="ECO:0000259" key="9">
    <source>
        <dbReference type="PROSITE" id="PS50893"/>
    </source>
</evidence>
<keyword evidence="4" id="KW-1003">Cell membrane</keyword>
<feature type="domain" description="ABC transporter" evidence="9">
    <location>
        <begin position="6"/>
        <end position="246"/>
    </location>
</feature>
<evidence type="ECO:0000256" key="7">
    <source>
        <dbReference type="ARBA" id="ARBA00022967"/>
    </source>
</evidence>
<dbReference type="InterPro" id="IPR017871">
    <property type="entry name" value="ABC_transporter-like_CS"/>
</dbReference>
<reference evidence="10 11" key="1">
    <citation type="submission" date="2015-09" db="EMBL/GenBank/DDBJ databases">
        <title>Draft genome sequence of Kouleothrix aurantiaca JCM 19913.</title>
        <authorList>
            <person name="Hemp J."/>
        </authorList>
    </citation>
    <scope>NUCLEOTIDE SEQUENCE [LARGE SCALE GENOMIC DNA]</scope>
    <source>
        <strain evidence="10 11">COM-B</strain>
    </source>
</reference>
<evidence type="ECO:0000313" key="10">
    <source>
        <dbReference type="EMBL" id="KPV53730.1"/>
    </source>
</evidence>
<proteinExistence type="inferred from homology"/>
<evidence type="ECO:0000256" key="3">
    <source>
        <dbReference type="ARBA" id="ARBA00022448"/>
    </source>
</evidence>
<dbReference type="FunFam" id="3.40.50.300:FF:000224">
    <property type="entry name" value="Energy-coupling factor transporter ATP-binding protein EcfA"/>
    <property type="match status" value="1"/>
</dbReference>
<dbReference type="SMART" id="SM00382">
    <property type="entry name" value="AAA"/>
    <property type="match status" value="2"/>
</dbReference>
<keyword evidence="5" id="KW-0547">Nucleotide-binding</keyword>
<protein>
    <recommendedName>
        <fullName evidence="9">ABC transporter domain-containing protein</fullName>
    </recommendedName>
</protein>
<dbReference type="PANTHER" id="PTHR43553">
    <property type="entry name" value="HEAVY METAL TRANSPORTER"/>
    <property type="match status" value="1"/>
</dbReference>
<dbReference type="GO" id="GO:0016887">
    <property type="term" value="F:ATP hydrolysis activity"/>
    <property type="evidence" value="ECO:0007669"/>
    <property type="project" value="InterPro"/>
</dbReference>
<dbReference type="InterPro" id="IPR027417">
    <property type="entry name" value="P-loop_NTPase"/>
</dbReference>
<dbReference type="InterPro" id="IPR003439">
    <property type="entry name" value="ABC_transporter-like_ATP-bd"/>
</dbReference>
<dbReference type="GO" id="GO:0043190">
    <property type="term" value="C:ATP-binding cassette (ABC) transporter complex"/>
    <property type="evidence" value="ECO:0007669"/>
    <property type="project" value="TreeGrafter"/>
</dbReference>
<keyword evidence="8" id="KW-0472">Membrane</keyword>
<evidence type="ECO:0000256" key="6">
    <source>
        <dbReference type="ARBA" id="ARBA00022840"/>
    </source>
</evidence>
<dbReference type="AlphaFoldDB" id="A0A0P9D7B1"/>
<dbReference type="EMBL" id="LJCR01000189">
    <property type="protein sequence ID" value="KPV53730.1"/>
    <property type="molecule type" value="Genomic_DNA"/>
</dbReference>
<evidence type="ECO:0000256" key="2">
    <source>
        <dbReference type="ARBA" id="ARBA00005417"/>
    </source>
</evidence>